<dbReference type="Gene3D" id="2.30.180.10">
    <property type="entry name" value="FAS1 domain"/>
    <property type="match status" value="2"/>
</dbReference>
<evidence type="ECO:0000313" key="3">
    <source>
        <dbReference type="EMBL" id="EGQ15834.1"/>
    </source>
</evidence>
<dbReference type="PATRIC" id="fig|908937.9.peg.1072"/>
<dbReference type="HOGENOM" id="CLU_335819_0_0_10"/>
<protein>
    <recommendedName>
        <fullName evidence="1">FAS1 domain-containing protein</fullName>
    </recommendedName>
</protein>
<reference evidence="3 4" key="1">
    <citation type="submission" date="2011-04" db="EMBL/GenBank/DDBJ databases">
        <authorList>
            <person name="Muzny D."/>
            <person name="Qin X."/>
            <person name="Deng J."/>
            <person name="Jiang H."/>
            <person name="Liu Y."/>
            <person name="Qu J."/>
            <person name="Song X.-Z."/>
            <person name="Zhang L."/>
            <person name="Thornton R."/>
            <person name="Coyle M."/>
            <person name="Francisco L."/>
            <person name="Jackson L."/>
            <person name="Javaid M."/>
            <person name="Korchina V."/>
            <person name="Kovar C."/>
            <person name="Mata R."/>
            <person name="Mathew T."/>
            <person name="Ngo R."/>
            <person name="Nguyen L."/>
            <person name="Nguyen N."/>
            <person name="Okwuonu G."/>
            <person name="Ongeri F."/>
            <person name="Pham C."/>
            <person name="Simmons D."/>
            <person name="Wilczek-Boney K."/>
            <person name="Hale W."/>
            <person name="Jakkamsetti A."/>
            <person name="Pham P."/>
            <person name="Ruth R."/>
            <person name="San Lucas F."/>
            <person name="Warren J."/>
            <person name="Zhang J."/>
            <person name="Zhao Z."/>
            <person name="Zhou C."/>
            <person name="Zhu D."/>
            <person name="Lee S."/>
            <person name="Bess C."/>
            <person name="Blankenburg K."/>
            <person name="Forbes L."/>
            <person name="Fu Q."/>
            <person name="Gubbala S."/>
            <person name="Hirani K."/>
            <person name="Jayaseelan J.C."/>
            <person name="Lara F."/>
            <person name="Munidasa M."/>
            <person name="Palculict T."/>
            <person name="Patil S."/>
            <person name="Pu L.-L."/>
            <person name="Saada N."/>
            <person name="Tang L."/>
            <person name="Weissenberger G."/>
            <person name="Zhu Y."/>
            <person name="Hemphill L."/>
            <person name="Shang Y."/>
            <person name="Youmans B."/>
            <person name="Ayvaz T."/>
            <person name="Ross M."/>
            <person name="Santibanez J."/>
            <person name="Aqrawi P."/>
            <person name="Gross S."/>
            <person name="Joshi V."/>
            <person name="Fowler G."/>
            <person name="Nazareth L."/>
            <person name="Reid J."/>
            <person name="Worley K."/>
            <person name="Petrosino J."/>
            <person name="Highlander S."/>
            <person name="Gibbs R."/>
        </authorList>
    </citation>
    <scope>NUCLEOTIDE SEQUENCE [LARGE SCALE GENOMIC DNA]</scope>
    <source>
        <strain evidence="3 4">DSM 3688</strain>
    </source>
</reference>
<dbReference type="EMBL" id="AFPW01000012">
    <property type="protein sequence ID" value="EGQ15834.1"/>
    <property type="molecule type" value="Genomic_DNA"/>
</dbReference>
<evidence type="ECO:0000313" key="4">
    <source>
        <dbReference type="Proteomes" id="UP000007820"/>
    </source>
</evidence>
<dbReference type="InterPro" id="IPR000782">
    <property type="entry name" value="FAS1_domain"/>
</dbReference>
<dbReference type="eggNOG" id="COG2335">
    <property type="taxonomic scope" value="Bacteria"/>
</dbReference>
<dbReference type="PANTHER" id="PTHR10900:SF77">
    <property type="entry name" value="FI19380P1"/>
    <property type="match status" value="1"/>
</dbReference>
<dbReference type="RefSeq" id="WP_005844745.1">
    <property type="nucleotide sequence ID" value="NC_019960.1"/>
</dbReference>
<dbReference type="OrthoDB" id="1059645at2"/>
<reference evidence="5" key="3">
    <citation type="submission" date="2012-02" db="EMBL/GenBank/DDBJ databases">
        <title>Complete sequence of chromosome 1 of Prevotella dentalis DSM 3688.</title>
        <authorList>
            <person name="Lucas S."/>
            <person name="Copeland A."/>
            <person name="Lapidus A."/>
            <person name="Glavina del Rio T."/>
            <person name="Dalin E."/>
            <person name="Tice H."/>
            <person name="Bruce D."/>
            <person name="Goodwin L."/>
            <person name="Pitluck S."/>
            <person name="Peters L."/>
            <person name="Mikhailova N."/>
            <person name="Chertkov O."/>
            <person name="Kyrpides N."/>
            <person name="Mavromatis K."/>
            <person name="Ivanova N."/>
            <person name="Brettin T."/>
            <person name="Detter J.C."/>
            <person name="Han C."/>
            <person name="Larimer F."/>
            <person name="Land M."/>
            <person name="Hauser L."/>
            <person name="Markowitz V."/>
            <person name="Cheng J.-F."/>
            <person name="Hugenholtz P."/>
            <person name="Woyke T."/>
            <person name="Wu D."/>
            <person name="Gronow S."/>
            <person name="Wellnitz S."/>
            <person name="Brambilla E."/>
            <person name="Klenk H.-P."/>
            <person name="Eisen J.A."/>
        </authorList>
    </citation>
    <scope>NUCLEOTIDE SEQUENCE [LARGE SCALE GENOMIC DNA]</scope>
    <source>
        <strain evidence="5">ATCC 49559 / DSM 3688 / JCM 13448 / NCTC 12043 / ES 2772</strain>
    </source>
</reference>
<feature type="domain" description="FAS1" evidence="1">
    <location>
        <begin position="40"/>
        <end position="258"/>
    </location>
</feature>
<evidence type="ECO:0000313" key="5">
    <source>
        <dbReference type="Proteomes" id="UP000010862"/>
    </source>
</evidence>
<dbReference type="PROSITE" id="PS51257">
    <property type="entry name" value="PROKAR_LIPOPROTEIN"/>
    <property type="match status" value="1"/>
</dbReference>
<dbReference type="STRING" id="908937.Prede_1024"/>
<dbReference type="EMBL" id="CP003368">
    <property type="protein sequence ID" value="AGB28361.1"/>
    <property type="molecule type" value="Genomic_DNA"/>
</dbReference>
<dbReference type="Proteomes" id="UP000007820">
    <property type="component" value="Unassembled WGS sequence"/>
</dbReference>
<reference evidence="2" key="2">
    <citation type="submission" date="2012-02" db="EMBL/GenBank/DDBJ databases">
        <title>Complete sequence of chromosome 1 of Prevotella dentalis DSM 3688.</title>
        <authorList>
            <consortium name="US DOE Joint Genome Institute (JGI-PGF)"/>
            <person name="Lucas S."/>
            <person name="Copeland A."/>
            <person name="Lapidus A."/>
            <person name="Glavina del Rio T."/>
            <person name="Dalin E."/>
            <person name="Tice H."/>
            <person name="Bruce D."/>
            <person name="Goodwin L."/>
            <person name="Pitluck S."/>
            <person name="Peters L."/>
            <person name="Mikhailova N."/>
            <person name="Chertkov O."/>
            <person name="Kyrpides N."/>
            <person name="Mavromatis K."/>
            <person name="Ivanova N."/>
            <person name="Brettin T."/>
            <person name="Detter J.C."/>
            <person name="Han C."/>
            <person name="Larimer F."/>
            <person name="Land M."/>
            <person name="Hauser L."/>
            <person name="Markowitz V."/>
            <person name="Cheng J.-F."/>
            <person name="Hugenholtz P."/>
            <person name="Woyke T."/>
            <person name="Wu D."/>
            <person name="Gronow S."/>
            <person name="Wellnitz S."/>
            <person name="Brambilla E."/>
            <person name="Klenk H.-P."/>
            <person name="Eisen J.A."/>
        </authorList>
    </citation>
    <scope>NUCLEOTIDE SEQUENCE [LARGE SCALE GENOMIC DNA]</scope>
    <source>
        <strain evidence="2">DSM 3688</strain>
    </source>
</reference>
<evidence type="ECO:0000259" key="1">
    <source>
        <dbReference type="PROSITE" id="PS50213"/>
    </source>
</evidence>
<keyword evidence="5" id="KW-1185">Reference proteome</keyword>
<dbReference type="InterPro" id="IPR050904">
    <property type="entry name" value="Adhesion/Biosynth-related"/>
</dbReference>
<dbReference type="InterPro" id="IPR036378">
    <property type="entry name" value="FAS1_dom_sf"/>
</dbReference>
<evidence type="ECO:0000313" key="2">
    <source>
        <dbReference type="EMBL" id="AGB28361.1"/>
    </source>
</evidence>
<sequence>MRIKYRIPDALLLAATALSGVFTLQSCQDDSQTGQPSWLGESIYEELQHQGNYSTVLHLIDDLGLKEQMSHTGSLTLFAAEDDTFSKWFQTNSWGVRSYGQLSQAQKKLLLYSEEINNAYLIELMSNVPATSTGGIPSEGKCMRRTNSSSIFDSITTAFWQDMPKTSYWKYYRDNEKSIVLFKDGAMLRGSNTNALSQPMIHFLPAFMQAQGFTNEDISILTNGAVTSTSDAYVGGHLVTERDITCKNGYIQKMDGVIQPFPNMAEILRRHSVTSEWSSLIDRFCAPYYDTQKTTEYNRLYSHHADSVFTLRYFAKGTNEYLPKEQSRNKETGDRTAATLAFDPGWNQYVPPTSLDLHYNAGAMLVPTNAALEEWWNHGGKVLQDMYHSWENVPDVVLAPLLNVNMLNSFTASIPSKFSSIVNDAKVTMGVTKADIDSCFIGCNGVVYLTNRLFPPMEYASVTFPALIHQDILSAIYKAIDIYDYKPYLNSMGSYYSLLLPTNDALLQYIDPCSYGNQQMTMFEFYYDADDATLKGNSYACTVDPNGKINKGLMQKKDLGKAVMKNRLDDLINQLIVVGNIEDGHSIYKTKNGTPIIVRNQGKTILGGWQSEHDNASQVTQVYDQSKEGNGKSYLMESNIPQSASKTVYETLRAHPEYAEFLKLLQGSEHLSTNDQLLLTQQTVGATKLTCTNNTDNYNISLFGNYNYNIYVPTNEAIKSLIAKEALPTWDDYDAAYEAAGEETDECVMIKDKILNFVKYHIQDNAVAIDMAPEIDAQGRQLYKNNYESMMLNPRNKRYYTLAVDFGSDHLTVTDNCNHQRQVVKTAGLYNNICREYWLEGTGESWAKSIYASADAIVHLIDGALFYDQSQYETSWRTQAKKYSHRKK</sequence>
<organism evidence="3 4">
    <name type="scientific">Prevotella dentalis (strain ATCC 49559 / DSM 3688 / JCM 13448 / NCTC 12043 / ES 2772)</name>
    <name type="common">Mitsuokella dentalis</name>
    <dbReference type="NCBI Taxonomy" id="908937"/>
    <lineage>
        <taxon>Bacteria</taxon>
        <taxon>Pseudomonadati</taxon>
        <taxon>Bacteroidota</taxon>
        <taxon>Bacteroidia</taxon>
        <taxon>Bacteroidales</taxon>
        <taxon>Prevotellaceae</taxon>
        <taxon>Prevotella</taxon>
    </lineage>
</organism>
<dbReference type="PROSITE" id="PS50213">
    <property type="entry name" value="FAS1"/>
    <property type="match status" value="2"/>
</dbReference>
<name>F9D216_PREDD</name>
<gene>
    <name evidence="2" type="ordered locus">Prede_1024</name>
    <name evidence="3" type="ORF">HMPREF9136_0894</name>
</gene>
<accession>F9D216</accession>
<dbReference type="AlphaFoldDB" id="F9D216"/>
<dbReference type="KEGG" id="pdt:Prede_1024"/>
<feature type="domain" description="FAS1" evidence="1">
    <location>
        <begin position="645"/>
        <end position="865"/>
    </location>
</feature>
<proteinExistence type="predicted"/>
<dbReference type="SUPFAM" id="SSF82153">
    <property type="entry name" value="FAS1 domain"/>
    <property type="match status" value="1"/>
</dbReference>
<dbReference type="PANTHER" id="PTHR10900">
    <property type="entry name" value="PERIOSTIN-RELATED"/>
    <property type="match status" value="1"/>
</dbReference>
<dbReference type="Proteomes" id="UP000010862">
    <property type="component" value="Chromosome 1"/>
</dbReference>